<evidence type="ECO:0000256" key="3">
    <source>
        <dbReference type="ARBA" id="ARBA00022552"/>
    </source>
</evidence>
<evidence type="ECO:0000256" key="1">
    <source>
        <dbReference type="ARBA" id="ARBA00010875"/>
    </source>
</evidence>
<comment type="caution">
    <text evidence="11">The sequence shown here is derived from an EMBL/GenBank/DDBJ whole genome shotgun (WGS) entry which is preliminary data.</text>
</comment>
<evidence type="ECO:0000256" key="4">
    <source>
        <dbReference type="ARBA" id="ARBA00022722"/>
    </source>
</evidence>
<dbReference type="RefSeq" id="WP_117558368.1">
    <property type="nucleotide sequence ID" value="NZ_CAXTHN010000017.1"/>
</dbReference>
<reference evidence="12 13" key="1">
    <citation type="journal article" date="2020" name="Cell Host Microbe">
        <title>Functional and Genomic Variation between Human-Derived Isolates of Lachnospiraceae Reveals Inter- and Intra-Species Diversity.</title>
        <authorList>
            <person name="Sorbara M.T."/>
            <person name="Littmann E.R."/>
            <person name="Fontana E."/>
            <person name="Moody T.U."/>
            <person name="Kohout C.E."/>
            <person name="Gjonbalaj M."/>
            <person name="Eaton V."/>
            <person name="Seok R."/>
            <person name="Leiner I.M."/>
            <person name="Pamer E.G."/>
        </authorList>
    </citation>
    <scope>NUCLEOTIDE SEQUENCE [LARGE SCALE GENOMIC DNA]</scope>
    <source>
        <strain evidence="12 13">MSK.1.17</strain>
    </source>
</reference>
<dbReference type="InterPro" id="IPR002036">
    <property type="entry name" value="YbeY"/>
</dbReference>
<proteinExistence type="inferred from homology"/>
<feature type="binding site" evidence="9">
    <location>
        <position position="131"/>
    </location>
    <ligand>
        <name>Zn(2+)</name>
        <dbReference type="ChEBI" id="CHEBI:29105"/>
        <note>catalytic</note>
    </ligand>
</feature>
<reference evidence="12" key="2">
    <citation type="submission" date="2020-02" db="EMBL/GenBank/DDBJ databases">
        <authorList>
            <person name="Littmann E."/>
            <person name="Sorbara M."/>
        </authorList>
    </citation>
    <scope>NUCLEOTIDE SEQUENCE</scope>
    <source>
        <strain evidence="12">MSK.1.17</strain>
    </source>
</reference>
<keyword evidence="7 9" id="KW-0378">Hydrolase</keyword>
<accession>A0AAX1SM96</accession>
<evidence type="ECO:0000256" key="8">
    <source>
        <dbReference type="ARBA" id="ARBA00022833"/>
    </source>
</evidence>
<keyword evidence="5 9" id="KW-0479">Metal-binding</keyword>
<dbReference type="GO" id="GO:0004521">
    <property type="term" value="F:RNA endonuclease activity"/>
    <property type="evidence" value="ECO:0007669"/>
    <property type="project" value="UniProtKB-UniRule"/>
</dbReference>
<sequence>MTISIEYEAERKLDLPYEEIIHDMVLAALDYEECPYEAEVNVILTDNESIRAINREYREIDSPTDVLSFPMVDYVTPSDFDHVEDAVEDYFNPETGELMLGDIVVSVDKVEEQARRYGHSERRELAFLVAHSMLHLLGYDHMEDGEREQMEDRQRKILETRGYTR</sequence>
<dbReference type="Proteomes" id="UP000669239">
    <property type="component" value="Unassembled WGS sequence"/>
</dbReference>
<dbReference type="PANTHER" id="PTHR46986:SF1">
    <property type="entry name" value="ENDORIBONUCLEASE YBEY, CHLOROPLASTIC"/>
    <property type="match status" value="1"/>
</dbReference>
<feature type="binding site" evidence="9">
    <location>
        <position position="135"/>
    </location>
    <ligand>
        <name>Zn(2+)</name>
        <dbReference type="ChEBI" id="CHEBI:29105"/>
        <note>catalytic</note>
    </ligand>
</feature>
<dbReference type="NCBIfam" id="TIGR00043">
    <property type="entry name" value="rRNA maturation RNase YbeY"/>
    <property type="match status" value="1"/>
</dbReference>
<evidence type="ECO:0000313" key="13">
    <source>
        <dbReference type="Proteomes" id="UP000669239"/>
    </source>
</evidence>
<dbReference type="AlphaFoldDB" id="A0AAX1SM96"/>
<gene>
    <name evidence="9 11" type="primary">ybeY</name>
    <name evidence="12" type="ORF">G5B36_18590</name>
    <name evidence="11" type="ORF">L0N08_05585</name>
</gene>
<evidence type="ECO:0000256" key="2">
    <source>
        <dbReference type="ARBA" id="ARBA00022517"/>
    </source>
</evidence>
<dbReference type="Proteomes" id="UP001299608">
    <property type="component" value="Unassembled WGS sequence"/>
</dbReference>
<dbReference type="SUPFAM" id="SSF55486">
    <property type="entry name" value="Metalloproteases ('zincins'), catalytic domain"/>
    <property type="match status" value="1"/>
</dbReference>
<dbReference type="HAMAP" id="MF_00009">
    <property type="entry name" value="Endoribonucl_YbeY"/>
    <property type="match status" value="1"/>
</dbReference>
<keyword evidence="9" id="KW-0963">Cytoplasm</keyword>
<evidence type="ECO:0000256" key="5">
    <source>
        <dbReference type="ARBA" id="ARBA00022723"/>
    </source>
</evidence>
<keyword evidence="3 9" id="KW-0698">rRNA processing</keyword>
<name>A0AAX1SM96_9FIRM</name>
<evidence type="ECO:0000313" key="12">
    <source>
        <dbReference type="EMBL" id="NSJ50698.1"/>
    </source>
</evidence>
<dbReference type="GO" id="GO:0005737">
    <property type="term" value="C:cytoplasm"/>
    <property type="evidence" value="ECO:0007669"/>
    <property type="project" value="UniProtKB-SubCell"/>
</dbReference>
<protein>
    <recommendedName>
        <fullName evidence="9">Endoribonuclease YbeY</fullName>
        <ecNumber evidence="9">3.1.-.-</ecNumber>
    </recommendedName>
</protein>
<dbReference type="EC" id="3.1.-.-" evidence="9"/>
<evidence type="ECO:0000256" key="6">
    <source>
        <dbReference type="ARBA" id="ARBA00022759"/>
    </source>
</evidence>
<evidence type="ECO:0000256" key="10">
    <source>
        <dbReference type="SAM" id="MobiDB-lite"/>
    </source>
</evidence>
<keyword evidence="4 9" id="KW-0540">Nuclease</keyword>
<evidence type="ECO:0000313" key="11">
    <source>
        <dbReference type="EMBL" id="MCG4744878.1"/>
    </source>
</evidence>
<comment type="subcellular location">
    <subcellularLocation>
        <location evidence="9">Cytoplasm</location>
    </subcellularLocation>
</comment>
<dbReference type="GO" id="GO:0004222">
    <property type="term" value="F:metalloendopeptidase activity"/>
    <property type="evidence" value="ECO:0007669"/>
    <property type="project" value="InterPro"/>
</dbReference>
<keyword evidence="13" id="KW-1185">Reference proteome</keyword>
<feature type="compositionally biased region" description="Basic and acidic residues" evidence="10">
    <location>
        <begin position="145"/>
        <end position="159"/>
    </location>
</feature>
<evidence type="ECO:0000256" key="7">
    <source>
        <dbReference type="ARBA" id="ARBA00022801"/>
    </source>
</evidence>
<dbReference type="GO" id="GO:0008270">
    <property type="term" value="F:zinc ion binding"/>
    <property type="evidence" value="ECO:0007669"/>
    <property type="project" value="UniProtKB-UniRule"/>
</dbReference>
<dbReference type="GO" id="GO:0006364">
    <property type="term" value="P:rRNA processing"/>
    <property type="evidence" value="ECO:0007669"/>
    <property type="project" value="UniProtKB-UniRule"/>
</dbReference>
<dbReference type="Pfam" id="PF02130">
    <property type="entry name" value="YbeY"/>
    <property type="match status" value="1"/>
</dbReference>
<feature type="region of interest" description="Disordered" evidence="10">
    <location>
        <begin position="145"/>
        <end position="165"/>
    </location>
</feature>
<organism evidence="11 14">
    <name type="scientific">Enterocloster aldenensis</name>
    <dbReference type="NCBI Taxonomy" id="358742"/>
    <lineage>
        <taxon>Bacteria</taxon>
        <taxon>Bacillati</taxon>
        <taxon>Bacillota</taxon>
        <taxon>Clostridia</taxon>
        <taxon>Lachnospirales</taxon>
        <taxon>Lachnospiraceae</taxon>
        <taxon>Enterocloster</taxon>
    </lineage>
</organism>
<feature type="binding site" evidence="9">
    <location>
        <position position="141"/>
    </location>
    <ligand>
        <name>Zn(2+)</name>
        <dbReference type="ChEBI" id="CHEBI:29105"/>
        <note>catalytic</note>
    </ligand>
</feature>
<dbReference type="Gene3D" id="3.40.390.30">
    <property type="entry name" value="Metalloproteases ('zincins'), catalytic domain"/>
    <property type="match status" value="1"/>
</dbReference>
<comment type="similarity">
    <text evidence="1 9">Belongs to the endoribonuclease YbeY family.</text>
</comment>
<comment type="cofactor">
    <cofactor evidence="9">
        <name>Zn(2+)</name>
        <dbReference type="ChEBI" id="CHEBI:29105"/>
    </cofactor>
    <text evidence="9">Binds 1 zinc ion.</text>
</comment>
<keyword evidence="8 9" id="KW-0862">Zinc</keyword>
<dbReference type="InterPro" id="IPR023091">
    <property type="entry name" value="MetalPrtase_cat_dom_sf_prd"/>
</dbReference>
<dbReference type="InterPro" id="IPR020549">
    <property type="entry name" value="YbeY_CS"/>
</dbReference>
<dbReference type="PANTHER" id="PTHR46986">
    <property type="entry name" value="ENDORIBONUCLEASE YBEY, CHLOROPLASTIC"/>
    <property type="match status" value="1"/>
</dbReference>
<keyword evidence="2 9" id="KW-0690">Ribosome biogenesis</keyword>
<dbReference type="PROSITE" id="PS01306">
    <property type="entry name" value="UPF0054"/>
    <property type="match status" value="1"/>
</dbReference>
<dbReference type="EMBL" id="JAKNGE010000005">
    <property type="protein sequence ID" value="MCG4744878.1"/>
    <property type="molecule type" value="Genomic_DNA"/>
</dbReference>
<evidence type="ECO:0000256" key="9">
    <source>
        <dbReference type="HAMAP-Rule" id="MF_00009"/>
    </source>
</evidence>
<keyword evidence="6 9" id="KW-0255">Endonuclease</keyword>
<reference evidence="11" key="3">
    <citation type="submission" date="2022-01" db="EMBL/GenBank/DDBJ databases">
        <title>Collection of gut derived symbiotic bacterial strains cultured from healthy donors.</title>
        <authorList>
            <person name="Lin H."/>
            <person name="Kohout C."/>
            <person name="Waligurski E."/>
            <person name="Pamer E.G."/>
        </authorList>
    </citation>
    <scope>NUCLEOTIDE SEQUENCE</scope>
    <source>
        <strain evidence="11">DFI.6.55</strain>
    </source>
</reference>
<evidence type="ECO:0000313" key="14">
    <source>
        <dbReference type="Proteomes" id="UP001299608"/>
    </source>
</evidence>
<dbReference type="EMBL" id="JAAITT010000029">
    <property type="protein sequence ID" value="NSJ50698.1"/>
    <property type="molecule type" value="Genomic_DNA"/>
</dbReference>
<comment type="function">
    <text evidence="9">Single strand-specific metallo-endoribonuclease involved in late-stage 70S ribosome quality control and in maturation of the 3' terminus of the 16S rRNA.</text>
</comment>